<evidence type="ECO:0000313" key="2">
    <source>
        <dbReference type="EMBL" id="SUU84264.1"/>
    </source>
</evidence>
<accession>A0A380W5N6</accession>
<organism evidence="2 3">
    <name type="scientific">Afipia felis</name>
    <name type="common">Cat scratch disease bacillus</name>
    <dbReference type="NCBI Taxonomy" id="1035"/>
    <lineage>
        <taxon>Bacteria</taxon>
        <taxon>Pseudomonadati</taxon>
        <taxon>Pseudomonadota</taxon>
        <taxon>Alphaproteobacteria</taxon>
        <taxon>Hyphomicrobiales</taxon>
        <taxon>Nitrobacteraceae</taxon>
        <taxon>Afipia</taxon>
    </lineage>
</organism>
<feature type="region of interest" description="Disordered" evidence="1">
    <location>
        <begin position="1"/>
        <end position="21"/>
    </location>
</feature>
<evidence type="ECO:0000256" key="1">
    <source>
        <dbReference type="SAM" id="MobiDB-lite"/>
    </source>
</evidence>
<dbReference type="OrthoDB" id="8128770at2"/>
<dbReference type="AlphaFoldDB" id="A0A380W5N6"/>
<name>A0A380W5N6_AFIFE</name>
<dbReference type="Proteomes" id="UP000254343">
    <property type="component" value="Unassembled WGS sequence"/>
</dbReference>
<sequence length="73" mass="8214">MTSAQTAAEVGTETATPAASFDEQLRQARALVGEGRRLLHMANRNLRTGTILVRRSHQRLTDTEAYFRRTVTR</sequence>
<proteinExistence type="predicted"/>
<reference evidence="2 3" key="1">
    <citation type="submission" date="2018-06" db="EMBL/GenBank/DDBJ databases">
        <authorList>
            <consortium name="Pathogen Informatics"/>
            <person name="Doyle S."/>
        </authorList>
    </citation>
    <scope>NUCLEOTIDE SEQUENCE [LARGE SCALE GENOMIC DNA]</scope>
    <source>
        <strain evidence="2 3">NCTC12722</strain>
    </source>
</reference>
<protein>
    <submittedName>
        <fullName evidence="2">Uncharacterized protein</fullName>
    </submittedName>
</protein>
<evidence type="ECO:0000313" key="3">
    <source>
        <dbReference type="Proteomes" id="UP000254343"/>
    </source>
</evidence>
<dbReference type="EMBL" id="UIGB01000001">
    <property type="protein sequence ID" value="SUU84264.1"/>
    <property type="molecule type" value="Genomic_DNA"/>
</dbReference>
<dbReference type="RefSeq" id="WP_002715090.1">
    <property type="nucleotide sequence ID" value="NZ_UFSI01000001.1"/>
</dbReference>
<gene>
    <name evidence="2" type="ORF">NCTC12722_01451</name>
</gene>